<dbReference type="InParanoid" id="A0A409XZI8"/>
<reference evidence="1 2" key="1">
    <citation type="journal article" date="2018" name="Evol. Lett.">
        <title>Horizontal gene cluster transfer increased hallucinogenic mushroom diversity.</title>
        <authorList>
            <person name="Reynolds H.T."/>
            <person name="Vijayakumar V."/>
            <person name="Gluck-Thaler E."/>
            <person name="Korotkin H.B."/>
            <person name="Matheny P.B."/>
            <person name="Slot J.C."/>
        </authorList>
    </citation>
    <scope>NUCLEOTIDE SEQUENCE [LARGE SCALE GENOMIC DNA]</scope>
    <source>
        <strain evidence="1 2">SRW20</strain>
    </source>
</reference>
<dbReference type="EMBL" id="NHYE01001395">
    <property type="protein sequence ID" value="PPQ96115.1"/>
    <property type="molecule type" value="Genomic_DNA"/>
</dbReference>
<organism evidence="1 2">
    <name type="scientific">Gymnopilus dilepis</name>
    <dbReference type="NCBI Taxonomy" id="231916"/>
    <lineage>
        <taxon>Eukaryota</taxon>
        <taxon>Fungi</taxon>
        <taxon>Dikarya</taxon>
        <taxon>Basidiomycota</taxon>
        <taxon>Agaricomycotina</taxon>
        <taxon>Agaricomycetes</taxon>
        <taxon>Agaricomycetidae</taxon>
        <taxon>Agaricales</taxon>
        <taxon>Agaricineae</taxon>
        <taxon>Hymenogastraceae</taxon>
        <taxon>Gymnopilus</taxon>
    </lineage>
</organism>
<accession>A0A409XZI8</accession>
<keyword evidence="2" id="KW-1185">Reference proteome</keyword>
<evidence type="ECO:0000313" key="1">
    <source>
        <dbReference type="EMBL" id="PPQ96115.1"/>
    </source>
</evidence>
<dbReference type="AlphaFoldDB" id="A0A409XZI8"/>
<evidence type="ECO:0000313" key="2">
    <source>
        <dbReference type="Proteomes" id="UP000284706"/>
    </source>
</evidence>
<proteinExistence type="predicted"/>
<name>A0A409XZI8_9AGAR</name>
<sequence length="154" mass="17625">MDYKEYIGVGVGKISKFEAHCRQGDEYLDNTECDEYLDNTESQALIELSVMQYWEFASARQTVSISSNIMWPPGSLKDIADARAQQLLSTMFARLLRTSSLQFERIKKERTSRPTAEDQRPQGKISMIERKKTVLGQNFEPPNSTVPHVVFPQC</sequence>
<protein>
    <submittedName>
        <fullName evidence="1">Uncharacterized protein</fullName>
    </submittedName>
</protein>
<gene>
    <name evidence="1" type="ORF">CVT26_004749</name>
</gene>
<dbReference type="Proteomes" id="UP000284706">
    <property type="component" value="Unassembled WGS sequence"/>
</dbReference>
<comment type="caution">
    <text evidence="1">The sequence shown here is derived from an EMBL/GenBank/DDBJ whole genome shotgun (WGS) entry which is preliminary data.</text>
</comment>